<reference evidence="2" key="1">
    <citation type="journal article" date="2019" name="Sci. Rep.">
        <title>Draft genome of Tanacetum cinerariifolium, the natural source of mosquito coil.</title>
        <authorList>
            <person name="Yamashiro T."/>
            <person name="Shiraishi A."/>
            <person name="Satake H."/>
            <person name="Nakayama K."/>
        </authorList>
    </citation>
    <scope>NUCLEOTIDE SEQUENCE</scope>
</reference>
<dbReference type="AlphaFoldDB" id="A0A699J2Q8"/>
<dbReference type="EMBL" id="BKCJ010358313">
    <property type="protein sequence ID" value="GFA03089.1"/>
    <property type="molecule type" value="Genomic_DNA"/>
</dbReference>
<proteinExistence type="predicted"/>
<accession>A0A699J2Q8</accession>
<feature type="non-terminal residue" evidence="2">
    <location>
        <position position="1"/>
    </location>
</feature>
<protein>
    <submittedName>
        <fullName evidence="2">RNA-directed DNA polymerase, eukaryota, reverse transcriptase zinc-binding domain protein</fullName>
    </submittedName>
</protein>
<gene>
    <name evidence="2" type="ORF">Tci_575061</name>
</gene>
<dbReference type="Pfam" id="PF13966">
    <property type="entry name" value="zf-RVT"/>
    <property type="match status" value="1"/>
</dbReference>
<organism evidence="2">
    <name type="scientific">Tanacetum cinerariifolium</name>
    <name type="common">Dalmatian daisy</name>
    <name type="synonym">Chrysanthemum cinerariifolium</name>
    <dbReference type="NCBI Taxonomy" id="118510"/>
    <lineage>
        <taxon>Eukaryota</taxon>
        <taxon>Viridiplantae</taxon>
        <taxon>Streptophyta</taxon>
        <taxon>Embryophyta</taxon>
        <taxon>Tracheophyta</taxon>
        <taxon>Spermatophyta</taxon>
        <taxon>Magnoliopsida</taxon>
        <taxon>eudicotyledons</taxon>
        <taxon>Gunneridae</taxon>
        <taxon>Pentapetalae</taxon>
        <taxon>asterids</taxon>
        <taxon>campanulids</taxon>
        <taxon>Asterales</taxon>
        <taxon>Asteraceae</taxon>
        <taxon>Asteroideae</taxon>
        <taxon>Anthemideae</taxon>
        <taxon>Anthemidinae</taxon>
        <taxon>Tanacetum</taxon>
    </lineage>
</organism>
<dbReference type="InterPro" id="IPR026960">
    <property type="entry name" value="RVT-Znf"/>
</dbReference>
<keyword evidence="2" id="KW-0808">Transferase</keyword>
<sequence length="224" mass="25742">NIRDGVEKSQLDDMLLLLRDFSLVDTRDSWQYNLDASNTFSVRSMTKCINLAILPFSSDKVSWNKTLPIKVNIHSWRLRMDRLPTRYNVDLRGIDLNSMRCPLCDGDVETSQHLFIDCPVACDMRKVISGLWGLMSYPNDLSSLLSWPDSVNFIKPIKLCFDIVIQTANWVLWRYRNHVCFDPPRKDAPGELYPTLGSQIEVGILIRIGLSGFSIQLQPFVILF</sequence>
<name>A0A699J2Q8_TANCI</name>
<comment type="caution">
    <text evidence="2">The sequence shown here is derived from an EMBL/GenBank/DDBJ whole genome shotgun (WGS) entry which is preliminary data.</text>
</comment>
<evidence type="ECO:0000313" key="2">
    <source>
        <dbReference type="EMBL" id="GFA03089.1"/>
    </source>
</evidence>
<keyword evidence="2" id="KW-0695">RNA-directed DNA polymerase</keyword>
<feature type="domain" description="Reverse transcriptase zinc-binding" evidence="1">
    <location>
        <begin position="40"/>
        <end position="122"/>
    </location>
</feature>
<dbReference type="GO" id="GO:0003964">
    <property type="term" value="F:RNA-directed DNA polymerase activity"/>
    <property type="evidence" value="ECO:0007669"/>
    <property type="project" value="UniProtKB-KW"/>
</dbReference>
<evidence type="ECO:0000259" key="1">
    <source>
        <dbReference type="Pfam" id="PF13966"/>
    </source>
</evidence>
<keyword evidence="2" id="KW-0548">Nucleotidyltransferase</keyword>